<evidence type="ECO:0000313" key="2">
    <source>
        <dbReference type="EMBL" id="KAL0250195.1"/>
    </source>
</evidence>
<organism evidence="2 3">
    <name type="scientific">Cryptococcus tetragattii IND107</name>
    <dbReference type="NCBI Taxonomy" id="1296105"/>
    <lineage>
        <taxon>Eukaryota</taxon>
        <taxon>Fungi</taxon>
        <taxon>Dikarya</taxon>
        <taxon>Basidiomycota</taxon>
        <taxon>Agaricomycotina</taxon>
        <taxon>Tremellomycetes</taxon>
        <taxon>Tremellales</taxon>
        <taxon>Cryptococcaceae</taxon>
        <taxon>Cryptococcus</taxon>
        <taxon>Cryptococcus gattii species complex</taxon>
    </lineage>
</organism>
<protein>
    <submittedName>
        <fullName evidence="2">Uncharacterized protein</fullName>
    </submittedName>
</protein>
<dbReference type="GeneID" id="91990359"/>
<evidence type="ECO:0000313" key="3">
    <source>
        <dbReference type="Proteomes" id="UP000054399"/>
    </source>
</evidence>
<evidence type="ECO:0000256" key="1">
    <source>
        <dbReference type="SAM" id="MobiDB-lite"/>
    </source>
</evidence>
<name>A0ABR3BTA9_9TREE</name>
<feature type="region of interest" description="Disordered" evidence="1">
    <location>
        <begin position="1"/>
        <end position="21"/>
    </location>
</feature>
<keyword evidence="3" id="KW-1185">Reference proteome</keyword>
<comment type="caution">
    <text evidence="2">The sequence shown here is derived from an EMBL/GenBank/DDBJ whole genome shotgun (WGS) entry which is preliminary data.</text>
</comment>
<gene>
    <name evidence="2" type="ORF">I308_103503</name>
</gene>
<dbReference type="Proteomes" id="UP000054399">
    <property type="component" value="Unassembled WGS sequence"/>
</dbReference>
<feature type="compositionally biased region" description="Polar residues" evidence="1">
    <location>
        <begin position="1"/>
        <end position="20"/>
    </location>
</feature>
<reference evidence="2 3" key="2">
    <citation type="submission" date="2024-01" db="EMBL/GenBank/DDBJ databases">
        <title>Comparative genomics of Cryptococcus and Kwoniella reveals pathogenesis evolution and contrasting modes of karyotype evolution via chromosome fusion or intercentromeric recombination.</title>
        <authorList>
            <person name="Coelho M.A."/>
            <person name="David-Palma M."/>
            <person name="Shea T."/>
            <person name="Bowers K."/>
            <person name="Mcginley-Smith S."/>
            <person name="Mohammad A.W."/>
            <person name="Gnirke A."/>
            <person name="Yurkov A.M."/>
            <person name="Nowrousian M."/>
            <person name="Sun S."/>
            <person name="Cuomo C.A."/>
            <person name="Heitman J."/>
        </authorList>
    </citation>
    <scope>NUCLEOTIDE SEQUENCE [LARGE SCALE GENOMIC DNA]</scope>
    <source>
        <strain evidence="2 3">IND107</strain>
    </source>
</reference>
<reference evidence="3" key="1">
    <citation type="submission" date="2015-01" db="EMBL/GenBank/DDBJ databases">
        <title>The Genome Sequence of Cryptococcus gattii MMRL2647.</title>
        <authorList>
            <consortium name="The Broad Institute Genomics Platform"/>
            <person name="Cuomo C."/>
            <person name="Litvintseva A."/>
            <person name="Chen Y."/>
            <person name="Heitman J."/>
            <person name="Sun S."/>
            <person name="Springer D."/>
            <person name="Dromer F."/>
            <person name="Young S."/>
            <person name="Zeng Q."/>
            <person name="Gargeya S."/>
            <person name="Abouelleil A."/>
            <person name="Alvarado L."/>
            <person name="Chapman S.B."/>
            <person name="Gainer-Dewar J."/>
            <person name="Goldberg J."/>
            <person name="Griggs A."/>
            <person name="Gujja S."/>
            <person name="Hansen M."/>
            <person name="Howarth C."/>
            <person name="Imamovic A."/>
            <person name="Larimer J."/>
            <person name="Murphy C."/>
            <person name="Naylor J."/>
            <person name="Pearson M."/>
            <person name="Priest M."/>
            <person name="Roberts A."/>
            <person name="Saif S."/>
            <person name="Shea T."/>
            <person name="Sykes S."/>
            <person name="Wortman J."/>
            <person name="Nusbaum C."/>
            <person name="Birren B."/>
        </authorList>
    </citation>
    <scope>NUCLEOTIDE SEQUENCE [LARGE SCALE GENOMIC DNA]</scope>
    <source>
        <strain evidence="3">IND107</strain>
    </source>
</reference>
<dbReference type="EMBL" id="ATAM02000005">
    <property type="protein sequence ID" value="KAL0250195.1"/>
    <property type="molecule type" value="Genomic_DNA"/>
</dbReference>
<dbReference type="RefSeq" id="XP_066614382.1">
    <property type="nucleotide sequence ID" value="XM_066757998.1"/>
</dbReference>
<sequence>MSASNQSTNNPTGSQQSDQEWLNEHREWLDQILASKNPEWTAEERESVVNQSISNSVKLTSEVYTKLSAQHPDWTEDQLLSAVEQESIARTASCLVDLLLSRVSEQVSSAGQG</sequence>
<proteinExistence type="predicted"/>
<accession>A0ABR3BTA9</accession>